<evidence type="ECO:0000256" key="10">
    <source>
        <dbReference type="PIRSR" id="PIRSR001589-3"/>
    </source>
</evidence>
<proteinExistence type="inferred from homology"/>
<keyword evidence="8" id="KW-0028">Amino-acid biosynthesis</keyword>
<comment type="catalytic activity">
    <reaction evidence="7">
        <text>L-aspartate + L-glutamine + ATP + H2O = L-asparagine + L-glutamate + AMP + diphosphate + H(+)</text>
        <dbReference type="Rhea" id="RHEA:12228"/>
        <dbReference type="ChEBI" id="CHEBI:15377"/>
        <dbReference type="ChEBI" id="CHEBI:15378"/>
        <dbReference type="ChEBI" id="CHEBI:29985"/>
        <dbReference type="ChEBI" id="CHEBI:29991"/>
        <dbReference type="ChEBI" id="CHEBI:30616"/>
        <dbReference type="ChEBI" id="CHEBI:33019"/>
        <dbReference type="ChEBI" id="CHEBI:58048"/>
        <dbReference type="ChEBI" id="CHEBI:58359"/>
        <dbReference type="ChEBI" id="CHEBI:456215"/>
        <dbReference type="EC" id="6.3.5.4"/>
    </reaction>
</comment>
<evidence type="ECO:0000256" key="7">
    <source>
        <dbReference type="ARBA" id="ARBA00048741"/>
    </source>
</evidence>
<evidence type="ECO:0000256" key="8">
    <source>
        <dbReference type="PIRSR" id="PIRSR001589-1"/>
    </source>
</evidence>
<dbReference type="GO" id="GO:0004066">
    <property type="term" value="F:asparagine synthase (glutamine-hydrolyzing) activity"/>
    <property type="evidence" value="ECO:0007669"/>
    <property type="project" value="UniProtKB-EC"/>
</dbReference>
<accession>A0A2U2DDJ3</accession>
<keyword evidence="8" id="KW-0061">Asparagine biosynthesis</keyword>
<dbReference type="AlphaFoldDB" id="A0A2U2DDJ3"/>
<dbReference type="InterPro" id="IPR033738">
    <property type="entry name" value="AsnB_N"/>
</dbReference>
<dbReference type="GO" id="GO:0005524">
    <property type="term" value="F:ATP binding"/>
    <property type="evidence" value="ECO:0007669"/>
    <property type="project" value="UniProtKB-KW"/>
</dbReference>
<dbReference type="InterPro" id="IPR001962">
    <property type="entry name" value="Asn_synthase"/>
</dbReference>
<dbReference type="InterPro" id="IPR006426">
    <property type="entry name" value="Asn_synth_AEB"/>
</dbReference>
<dbReference type="SUPFAM" id="SSF56235">
    <property type="entry name" value="N-terminal nucleophile aminohydrolases (Ntn hydrolases)"/>
    <property type="match status" value="1"/>
</dbReference>
<comment type="caution">
    <text evidence="12">The sequence shown here is derived from an EMBL/GenBank/DDBJ whole genome shotgun (WGS) entry which is preliminary data.</text>
</comment>
<dbReference type="InterPro" id="IPR017932">
    <property type="entry name" value="GATase_2_dom"/>
</dbReference>
<dbReference type="CDD" id="cd01991">
    <property type="entry name" value="Asn_synthase_B_C"/>
    <property type="match status" value="1"/>
</dbReference>
<feature type="binding site" evidence="9">
    <location>
        <position position="302"/>
    </location>
    <ligand>
        <name>ATP</name>
        <dbReference type="ChEBI" id="CHEBI:30616"/>
    </ligand>
</feature>
<keyword evidence="4 9" id="KW-0547">Nucleotide-binding</keyword>
<dbReference type="Pfam" id="PF13522">
    <property type="entry name" value="GATase_6"/>
    <property type="match status" value="1"/>
</dbReference>
<keyword evidence="6 8" id="KW-0315">Glutamine amidotransferase</keyword>
<dbReference type="PROSITE" id="PS51278">
    <property type="entry name" value="GATASE_TYPE_2"/>
    <property type="match status" value="1"/>
</dbReference>
<organism evidence="12 13">
    <name type="scientific">Pseudomonas prosekii</name>
    <dbReference type="NCBI Taxonomy" id="1148509"/>
    <lineage>
        <taxon>Bacteria</taxon>
        <taxon>Pseudomonadati</taxon>
        <taxon>Pseudomonadota</taxon>
        <taxon>Gammaproteobacteria</taxon>
        <taxon>Pseudomonadales</taxon>
        <taxon>Pseudomonadaceae</taxon>
        <taxon>Pseudomonas</taxon>
    </lineage>
</organism>
<dbReference type="GO" id="GO:0005829">
    <property type="term" value="C:cytosol"/>
    <property type="evidence" value="ECO:0007669"/>
    <property type="project" value="TreeGrafter"/>
</dbReference>
<evidence type="ECO:0000256" key="4">
    <source>
        <dbReference type="ARBA" id="ARBA00022741"/>
    </source>
</evidence>
<feature type="active site" description="For GATase activity" evidence="8">
    <location>
        <position position="2"/>
    </location>
</feature>
<feature type="binding site" evidence="9">
    <location>
        <begin position="375"/>
        <end position="376"/>
    </location>
    <ligand>
        <name>ATP</name>
        <dbReference type="ChEBI" id="CHEBI:30616"/>
    </ligand>
</feature>
<evidence type="ECO:0000313" key="13">
    <source>
        <dbReference type="Proteomes" id="UP000245056"/>
    </source>
</evidence>
<comment type="pathway">
    <text evidence="1">Amino-acid biosynthesis; L-asparagine biosynthesis; L-asparagine from L-aspartate (L-Gln route): step 1/1.</text>
</comment>
<dbReference type="InterPro" id="IPR029055">
    <property type="entry name" value="Ntn_hydrolases_N"/>
</dbReference>
<dbReference type="PANTHER" id="PTHR43284:SF1">
    <property type="entry name" value="ASPARAGINE SYNTHETASE"/>
    <property type="match status" value="1"/>
</dbReference>
<gene>
    <name evidence="12" type="primary">asnB</name>
    <name evidence="12" type="ORF">C9I49_02840</name>
</gene>
<evidence type="ECO:0000256" key="5">
    <source>
        <dbReference type="ARBA" id="ARBA00022840"/>
    </source>
</evidence>
<feature type="binding site" evidence="9">
    <location>
        <position position="104"/>
    </location>
    <ligand>
        <name>L-glutamine</name>
        <dbReference type="ChEBI" id="CHEBI:58359"/>
    </ligand>
</feature>
<sequence>MCGIAGIATWNTGCSVGQIAEKMTSPIFHRGPDDFGVWADDRFGVAFGHRRLAILDLSPLGHQPMISPSGRYTIAYNGEIYNFFAIKEELVDSGCLVSWKGESDTEVLLAAIEFWGVKKTLERLVGMFAFALWDSDTQSIILARDRAGEKPLYYGYVGSKFVFASELKAINSVFKDQMNIDREALSQFVRFGYVPAPKSIYEGISKLEPGHYVSIDSSTSKASPHSYWTIDTTEQRNLGLKLKTASDVDVVKLTNDRLLEAIKGQMVSDVPIGAFLSGGIDSSLVVSLMQAQSISKIKTYTIGFEEKNFDEAPYARAISKHLGTEHTELYVGARDALQVIPDLPAIYDEPFADSSQIPTVLVSRLTKAHVTVALSGDGGDELFAGYPRYKVTSDLWRRMESLPLPLRRMAAMSLRSLSAKRWDSVCSLLPVATRKKINGRRIYRMSELLASECLADMYTGLMSQWQRVDNLVLGIDCLAETTAPWTVGADSIEEMRRWDFRQYLSDDLLVKVDRAAMSASLETRAPLLDHRVVELAFALPTHHLIKNGVGKWPLREVLKQYVPPAFFERPKAGFSVPLADWLRGELRDWAESLLDAGKLQDQGYFDTSKIRLIWAQHLQGTYDRSLHLWNILMFQAWLEKQSSIDIG</sequence>
<dbReference type="PANTHER" id="PTHR43284">
    <property type="entry name" value="ASPARAGINE SYNTHETASE (GLUTAMINE-HYDROLYZING)"/>
    <property type="match status" value="1"/>
</dbReference>
<feature type="domain" description="Glutamine amidotransferase type-2" evidence="11">
    <location>
        <begin position="2"/>
        <end position="218"/>
    </location>
</feature>
<evidence type="ECO:0000256" key="9">
    <source>
        <dbReference type="PIRSR" id="PIRSR001589-2"/>
    </source>
</evidence>
<evidence type="ECO:0000256" key="3">
    <source>
        <dbReference type="ARBA" id="ARBA00012737"/>
    </source>
</evidence>
<dbReference type="EMBL" id="QFAW01000003">
    <property type="protein sequence ID" value="PWE47449.1"/>
    <property type="molecule type" value="Genomic_DNA"/>
</dbReference>
<evidence type="ECO:0000313" key="12">
    <source>
        <dbReference type="EMBL" id="PWE47449.1"/>
    </source>
</evidence>
<evidence type="ECO:0000256" key="2">
    <source>
        <dbReference type="ARBA" id="ARBA00005752"/>
    </source>
</evidence>
<dbReference type="Gene3D" id="3.60.20.10">
    <property type="entry name" value="Glutamine Phosphoribosylpyrophosphate, subunit 1, domain 1"/>
    <property type="match status" value="1"/>
</dbReference>
<dbReference type="CDD" id="cd00712">
    <property type="entry name" value="AsnB"/>
    <property type="match status" value="1"/>
</dbReference>
<dbReference type="Pfam" id="PF00733">
    <property type="entry name" value="Asn_synthase"/>
    <property type="match status" value="1"/>
</dbReference>
<reference evidence="12 13" key="1">
    <citation type="submission" date="2018-05" db="EMBL/GenBank/DDBJ databases">
        <title>Genome sequences of two Antarctic strains of Pseudomonas prosekii: insights into adaptation to extreme conditions.</title>
        <authorList>
            <person name="Snopkova K."/>
            <person name="Dufkova K."/>
            <person name="Cejkova D."/>
            <person name="Sedlacek I."/>
            <person name="Smajs D."/>
        </authorList>
    </citation>
    <scope>NUCLEOTIDE SEQUENCE [LARGE SCALE GENOMIC DNA]</scope>
    <source>
        <strain evidence="12 13">P2673</strain>
    </source>
</reference>
<dbReference type="RefSeq" id="WP_109520081.1">
    <property type="nucleotide sequence ID" value="NZ_QFAW01000003.1"/>
</dbReference>
<dbReference type="Gene3D" id="3.40.50.620">
    <property type="entry name" value="HUPs"/>
    <property type="match status" value="1"/>
</dbReference>
<evidence type="ECO:0000256" key="1">
    <source>
        <dbReference type="ARBA" id="ARBA00005187"/>
    </source>
</evidence>
<dbReference type="PIRSF" id="PIRSF001589">
    <property type="entry name" value="Asn_synthetase_glu-h"/>
    <property type="match status" value="1"/>
</dbReference>
<feature type="site" description="Important for beta-aspartyl-AMP intermediate formation" evidence="10">
    <location>
        <position position="377"/>
    </location>
</feature>
<dbReference type="InterPro" id="IPR051786">
    <property type="entry name" value="ASN_synthetase/amidase"/>
</dbReference>
<dbReference type="EC" id="6.3.5.4" evidence="3"/>
<comment type="similarity">
    <text evidence="2">Belongs to the asparagine synthetase family.</text>
</comment>
<name>A0A2U2DDJ3_9PSED</name>
<evidence type="ECO:0000256" key="6">
    <source>
        <dbReference type="ARBA" id="ARBA00022962"/>
    </source>
</evidence>
<dbReference type="Proteomes" id="UP000245056">
    <property type="component" value="Unassembled WGS sequence"/>
</dbReference>
<dbReference type="SUPFAM" id="SSF52402">
    <property type="entry name" value="Adenine nucleotide alpha hydrolases-like"/>
    <property type="match status" value="1"/>
</dbReference>
<evidence type="ECO:0000259" key="11">
    <source>
        <dbReference type="PROSITE" id="PS51278"/>
    </source>
</evidence>
<protein>
    <recommendedName>
        <fullName evidence="3">asparagine synthase (glutamine-hydrolyzing)</fullName>
        <ecNumber evidence="3">6.3.5.4</ecNumber>
    </recommendedName>
</protein>
<dbReference type="InterPro" id="IPR014729">
    <property type="entry name" value="Rossmann-like_a/b/a_fold"/>
</dbReference>
<dbReference type="NCBIfam" id="TIGR01536">
    <property type="entry name" value="asn_synth_AEB"/>
    <property type="match status" value="1"/>
</dbReference>
<keyword evidence="5 9" id="KW-0067">ATP-binding</keyword>
<dbReference type="OrthoDB" id="9763290at2"/>
<dbReference type="GO" id="GO:0006529">
    <property type="term" value="P:asparagine biosynthetic process"/>
    <property type="evidence" value="ECO:0007669"/>
    <property type="project" value="UniProtKB-KW"/>
</dbReference>